<dbReference type="AlphaFoldDB" id="A0A3P1WW07"/>
<proteinExistence type="predicted"/>
<gene>
    <name evidence="3" type="ORF">EII35_06095</name>
</gene>
<feature type="region of interest" description="Disordered" evidence="1">
    <location>
        <begin position="590"/>
        <end position="610"/>
    </location>
</feature>
<reference evidence="3 4" key="1">
    <citation type="submission" date="2018-11" db="EMBL/GenBank/DDBJ databases">
        <title>Genomes From Bacteria Associated with the Canine Oral Cavity: a Test Case for Automated Genome-Based Taxonomic Assignment.</title>
        <authorList>
            <person name="Coil D.A."/>
            <person name="Jospin G."/>
            <person name="Darling A.E."/>
            <person name="Wallis C."/>
            <person name="Davis I.J."/>
            <person name="Harris S."/>
            <person name="Eisen J.A."/>
            <person name="Holcombe L.J."/>
            <person name="O'Flynn C."/>
        </authorList>
    </citation>
    <scope>NUCLEOTIDE SEQUENCE [LARGE SCALE GENOMIC DNA]</scope>
    <source>
        <strain evidence="3 4">OH2822_COT-296</strain>
    </source>
</reference>
<comment type="caution">
    <text evidence="3">The sequence shown here is derived from an EMBL/GenBank/DDBJ whole genome shotgun (WGS) entry which is preliminary data.</text>
</comment>
<evidence type="ECO:0000259" key="2">
    <source>
        <dbReference type="Pfam" id="PF13569"/>
    </source>
</evidence>
<dbReference type="Pfam" id="PF13569">
    <property type="entry name" value="DUF4132"/>
    <property type="match status" value="1"/>
</dbReference>
<accession>A0A3P1WW07</accession>
<protein>
    <submittedName>
        <fullName evidence="3">DUF4132 domain-containing protein</fullName>
    </submittedName>
</protein>
<feature type="domain" description="DUF4132" evidence="2">
    <location>
        <begin position="590"/>
        <end position="775"/>
    </location>
</feature>
<evidence type="ECO:0000313" key="4">
    <source>
        <dbReference type="Proteomes" id="UP000280935"/>
    </source>
</evidence>
<dbReference type="EMBL" id="RQYT01000010">
    <property type="protein sequence ID" value="RRD49937.1"/>
    <property type="molecule type" value="Genomic_DNA"/>
</dbReference>
<dbReference type="Proteomes" id="UP000280935">
    <property type="component" value="Unassembled WGS sequence"/>
</dbReference>
<dbReference type="RefSeq" id="WP_148098934.1">
    <property type="nucleotide sequence ID" value="NZ_RQYT01000010.1"/>
</dbReference>
<feature type="compositionally biased region" description="Basic and acidic residues" evidence="1">
    <location>
        <begin position="601"/>
        <end position="610"/>
    </location>
</feature>
<name>A0A3P1WW07_9ACTN</name>
<evidence type="ECO:0000313" key="3">
    <source>
        <dbReference type="EMBL" id="RRD49937.1"/>
    </source>
</evidence>
<dbReference type="InterPro" id="IPR025406">
    <property type="entry name" value="DUF4132"/>
</dbReference>
<evidence type="ECO:0000256" key="1">
    <source>
        <dbReference type="SAM" id="MobiDB-lite"/>
    </source>
</evidence>
<feature type="non-terminal residue" evidence="3">
    <location>
        <position position="1"/>
    </location>
</feature>
<dbReference type="OrthoDB" id="3734860at2"/>
<organism evidence="3 4">
    <name type="scientific">Arachnia propionica</name>
    <dbReference type="NCBI Taxonomy" id="1750"/>
    <lineage>
        <taxon>Bacteria</taxon>
        <taxon>Bacillati</taxon>
        <taxon>Actinomycetota</taxon>
        <taxon>Actinomycetes</taxon>
        <taxon>Propionibacteriales</taxon>
        <taxon>Propionibacteriaceae</taxon>
        <taxon>Arachnia</taxon>
    </lineage>
</organism>
<sequence>VVSDAAADDLGLRVTPFELAYDLSREVVVEADSEPFDPKIEAERAARVVIPPEKKDAYLGEVPLVTIEPLFTTLPSAERREWWRNHFEERRAAAKRSDPHIELPHWLNAVLKGGVREAAVTGWVRAHDALPEALASRPLLTALPEEERQRILDSLPPLSEPMYTYSPCVWDFTHTGPFIRAALGALSPEEARQVLEDIPQQALEKDYWVTPLAALLLSTPEERVEFVTRHKLRILTWTEVVPWLIATGRHGLDLLRSEISSEGRGPEEAMAFARSVAAVAHGPGMAPFFLDLLDTKVALVATEWLNHHIPEALKAHLTPARAERLKPTLRTLTAEQLRDLLPGVSESTRATVVEVLAEMETSELPADTGWWVEAATSLPKPPAVSFDLAMLPPLVVEGHRLSAVQVGEVVQALSTDTDHPLVTAVRDRAEVTSRDRFAVAVFRAWLASGAVARQSWCLTGAGWLGDSQFVAELTPLIRQWPGQSQHQRAVKGLTALRNVATDAALQAISGIAAKVKFAALKKRAGEAMDEIAAQRGFTRDELEDRILADGGLDERGTRVFSYGSRRFLAFVAPDGKIAARLLDAQDRPTGKVLTSLPAPNKSDDPERAKESKAAYAGMKKDLTALVKVQTSRFEQAMIQDRRWTPADHAAFIAPHPVLRRLLAGVIWAIRDGDGTLVATARIDEDATLIDTDDDPITVPEGGSIGIVHRLDLTDEKASAWGEVLADYELTTPFKQLDRPTFTLPTSQGEKLELQGIPEGKIPAAKLIGAFGKYGWLRGNAYDAGVYSVHYLPVPTANLTIVAHYEDGMWMGSLAEQEDQLLVEVYVVAGVQEADDLGWGDPDEVKDLTKLPWTHVPAKIASEVLATIHQMGG</sequence>